<evidence type="ECO:0000313" key="2">
    <source>
        <dbReference type="EMBL" id="MCQ8181733.1"/>
    </source>
</evidence>
<dbReference type="Proteomes" id="UP001524569">
    <property type="component" value="Unassembled WGS sequence"/>
</dbReference>
<dbReference type="EMBL" id="JANIBM010000011">
    <property type="protein sequence ID" value="MCQ8181733.1"/>
    <property type="molecule type" value="Genomic_DNA"/>
</dbReference>
<accession>A0ABT1UHM4</accession>
<reference evidence="2 3" key="1">
    <citation type="submission" date="2022-07" db="EMBL/GenBank/DDBJ databases">
        <title>Methylomonas rivi sp. nov., Methylomonas rosea sp. nov., Methylomonas aureus sp. nov. and Methylomonas subterranea sp. nov., four novel methanotrophs isolated from a freshwater creek and the deep terrestrial subsurface.</title>
        <authorList>
            <person name="Abin C."/>
            <person name="Sankaranarayanan K."/>
            <person name="Garner C."/>
            <person name="Sindelar R."/>
            <person name="Kotary K."/>
            <person name="Garner R."/>
            <person name="Barclay S."/>
            <person name="Lawson P."/>
            <person name="Krumholz L."/>
        </authorList>
    </citation>
    <scope>NUCLEOTIDE SEQUENCE [LARGE SCALE GENOMIC DNA]</scope>
    <source>
        <strain evidence="2 3">SURF-1</strain>
    </source>
</reference>
<evidence type="ECO:0000313" key="3">
    <source>
        <dbReference type="Proteomes" id="UP001524569"/>
    </source>
</evidence>
<keyword evidence="1" id="KW-0732">Signal</keyword>
<evidence type="ECO:0008006" key="4">
    <source>
        <dbReference type="Google" id="ProtNLM"/>
    </source>
</evidence>
<protein>
    <recommendedName>
        <fullName evidence="4">DUF4124 domain-containing protein</fullName>
    </recommendedName>
</protein>
<feature type="signal peptide" evidence="1">
    <location>
        <begin position="1"/>
        <end position="21"/>
    </location>
</feature>
<sequence>MQLVKTLSAAVMLAAAAPLSAEPVKCVVAGKTLYTDDAKKCAKGEVKPINGALVITELPAAKSAGKSAPISAPASSDSLLDSLLQRLGITQQEVAAGWKTVDEARQRGEWQAPEMPEDAR</sequence>
<keyword evidence="3" id="KW-1185">Reference proteome</keyword>
<dbReference type="RefSeq" id="WP_256611024.1">
    <property type="nucleotide sequence ID" value="NZ_JANIBM010000011.1"/>
</dbReference>
<organism evidence="2 3">
    <name type="scientific">Methylomonas aurea</name>
    <dbReference type="NCBI Taxonomy" id="2952224"/>
    <lineage>
        <taxon>Bacteria</taxon>
        <taxon>Pseudomonadati</taxon>
        <taxon>Pseudomonadota</taxon>
        <taxon>Gammaproteobacteria</taxon>
        <taxon>Methylococcales</taxon>
        <taxon>Methylococcaceae</taxon>
        <taxon>Methylomonas</taxon>
    </lineage>
</organism>
<proteinExistence type="predicted"/>
<gene>
    <name evidence="2" type="ORF">NP603_11485</name>
</gene>
<comment type="caution">
    <text evidence="2">The sequence shown here is derived from an EMBL/GenBank/DDBJ whole genome shotgun (WGS) entry which is preliminary data.</text>
</comment>
<evidence type="ECO:0000256" key="1">
    <source>
        <dbReference type="SAM" id="SignalP"/>
    </source>
</evidence>
<feature type="chain" id="PRO_5047018451" description="DUF4124 domain-containing protein" evidence="1">
    <location>
        <begin position="22"/>
        <end position="120"/>
    </location>
</feature>
<name>A0ABT1UHM4_9GAMM</name>